<evidence type="ECO:0000256" key="9">
    <source>
        <dbReference type="ARBA" id="ARBA00023180"/>
    </source>
</evidence>
<keyword evidence="15" id="KW-1185">Reference proteome</keyword>
<keyword evidence="10" id="KW-0393">Immunoglobulin domain</keyword>
<evidence type="ECO:0000313" key="14">
    <source>
        <dbReference type="EMBL" id="KAF4108882.1"/>
    </source>
</evidence>
<evidence type="ECO:0000256" key="12">
    <source>
        <dbReference type="SAM" id="SignalP"/>
    </source>
</evidence>
<keyword evidence="4 12" id="KW-0732">Signal</keyword>
<evidence type="ECO:0000313" key="15">
    <source>
        <dbReference type="Proteomes" id="UP000579812"/>
    </source>
</evidence>
<sequence length="188" mass="21033">MKTFALLTLLLIMSGSAVGQTLTDNLTGYVGMDVLLSINCSNDPKELVWQKGDRVVNVHPQDKSIIDDSYVDRTQLFINKENRNCSLLLRNISATDAGLYTCHALVRVDNDVWSSKSKEVNLTVSEMENDPEKHTEDYSVTAVSVSVPILLVMLILAVSLLLTLLMKRHHRRNTDIDSPAEKPMLQHV</sequence>
<protein>
    <recommendedName>
        <fullName evidence="13">Ig-like domain-containing protein</fullName>
    </recommendedName>
</protein>
<keyword evidence="8" id="KW-0675">Receptor</keyword>
<feature type="domain" description="Ig-like" evidence="13">
    <location>
        <begin position="15"/>
        <end position="121"/>
    </location>
</feature>
<evidence type="ECO:0000256" key="3">
    <source>
        <dbReference type="ARBA" id="ARBA00022692"/>
    </source>
</evidence>
<dbReference type="InterPro" id="IPR007110">
    <property type="entry name" value="Ig-like_dom"/>
</dbReference>
<dbReference type="InterPro" id="IPR013783">
    <property type="entry name" value="Ig-like_fold"/>
</dbReference>
<dbReference type="GO" id="GO:0042102">
    <property type="term" value="P:positive regulation of T cell proliferation"/>
    <property type="evidence" value="ECO:0007669"/>
    <property type="project" value="TreeGrafter"/>
</dbReference>
<accession>A0A7J6CT59</accession>
<dbReference type="GO" id="GO:0006955">
    <property type="term" value="P:immune response"/>
    <property type="evidence" value="ECO:0007669"/>
    <property type="project" value="TreeGrafter"/>
</dbReference>
<keyword evidence="9" id="KW-0325">Glycoprotein</keyword>
<evidence type="ECO:0000256" key="4">
    <source>
        <dbReference type="ARBA" id="ARBA00022729"/>
    </source>
</evidence>
<keyword evidence="6 11" id="KW-0472">Membrane</keyword>
<dbReference type="AlphaFoldDB" id="A0A7J6CT59"/>
<dbReference type="GO" id="GO:0007166">
    <property type="term" value="P:cell surface receptor signaling pathway"/>
    <property type="evidence" value="ECO:0007669"/>
    <property type="project" value="TreeGrafter"/>
</dbReference>
<evidence type="ECO:0000256" key="10">
    <source>
        <dbReference type="ARBA" id="ARBA00023319"/>
    </source>
</evidence>
<evidence type="ECO:0000259" key="13">
    <source>
        <dbReference type="PROSITE" id="PS50835"/>
    </source>
</evidence>
<feature type="chain" id="PRO_5029724630" description="Ig-like domain-containing protein" evidence="12">
    <location>
        <begin position="20"/>
        <end position="188"/>
    </location>
</feature>
<dbReference type="GO" id="GO:0042130">
    <property type="term" value="P:negative regulation of T cell proliferation"/>
    <property type="evidence" value="ECO:0007669"/>
    <property type="project" value="TreeGrafter"/>
</dbReference>
<dbReference type="SMART" id="SM00409">
    <property type="entry name" value="IG"/>
    <property type="match status" value="1"/>
</dbReference>
<comment type="subcellular location">
    <subcellularLocation>
        <location evidence="1">Cell membrane</location>
        <topology evidence="1">Single-pass type I membrane protein</topology>
    </subcellularLocation>
</comment>
<evidence type="ECO:0000256" key="2">
    <source>
        <dbReference type="ARBA" id="ARBA00022475"/>
    </source>
</evidence>
<keyword evidence="3 11" id="KW-0812">Transmembrane</keyword>
<dbReference type="PROSITE" id="PS50835">
    <property type="entry name" value="IG_LIKE"/>
    <property type="match status" value="1"/>
</dbReference>
<reference evidence="14 15" key="1">
    <citation type="submission" date="2020-04" db="EMBL/GenBank/DDBJ databases">
        <title>Chromosome-level genome assembly of a cyprinid fish Onychostoma macrolepis by integration of Nanopore Sequencing, Bionano and Hi-C technology.</title>
        <authorList>
            <person name="Wang D."/>
        </authorList>
    </citation>
    <scope>NUCLEOTIDE SEQUENCE [LARGE SCALE GENOMIC DNA]</scope>
    <source>
        <strain evidence="14">SWU-2019</strain>
        <tissue evidence="14">Muscle</tissue>
    </source>
</reference>
<evidence type="ECO:0000256" key="6">
    <source>
        <dbReference type="ARBA" id="ARBA00023136"/>
    </source>
</evidence>
<keyword evidence="5 11" id="KW-1133">Transmembrane helix</keyword>
<dbReference type="Pfam" id="PF07686">
    <property type="entry name" value="V-set"/>
    <property type="match status" value="1"/>
</dbReference>
<comment type="caution">
    <text evidence="14">The sequence shown here is derived from an EMBL/GenBank/DDBJ whole genome shotgun (WGS) entry which is preliminary data.</text>
</comment>
<keyword evidence="2" id="KW-1003">Cell membrane</keyword>
<dbReference type="GO" id="GO:0071222">
    <property type="term" value="P:cellular response to lipopolysaccharide"/>
    <property type="evidence" value="ECO:0007669"/>
    <property type="project" value="TreeGrafter"/>
</dbReference>
<keyword evidence="7" id="KW-1015">Disulfide bond</keyword>
<feature type="signal peptide" evidence="12">
    <location>
        <begin position="1"/>
        <end position="19"/>
    </location>
</feature>
<dbReference type="GO" id="GO:0009897">
    <property type="term" value="C:external side of plasma membrane"/>
    <property type="evidence" value="ECO:0007669"/>
    <property type="project" value="TreeGrafter"/>
</dbReference>
<evidence type="ECO:0000256" key="8">
    <source>
        <dbReference type="ARBA" id="ARBA00023170"/>
    </source>
</evidence>
<dbReference type="GO" id="GO:0031295">
    <property type="term" value="P:T cell costimulation"/>
    <property type="evidence" value="ECO:0007669"/>
    <property type="project" value="TreeGrafter"/>
</dbReference>
<evidence type="ECO:0000256" key="11">
    <source>
        <dbReference type="SAM" id="Phobius"/>
    </source>
</evidence>
<dbReference type="PANTHER" id="PTHR25466">
    <property type="entry name" value="T-LYMPHOCYTE ACTIVATION ANTIGEN"/>
    <property type="match status" value="1"/>
</dbReference>
<dbReference type="PANTHER" id="PTHR25466:SF14">
    <property type="entry name" value="BUTYROPHILIN SUBFAMILY 2 MEMBER A2-LIKE-RELATED"/>
    <property type="match status" value="1"/>
</dbReference>
<dbReference type="InterPro" id="IPR051713">
    <property type="entry name" value="T-cell_Activation_Regulation"/>
</dbReference>
<dbReference type="OrthoDB" id="7225082at2759"/>
<dbReference type="SUPFAM" id="SSF48726">
    <property type="entry name" value="Immunoglobulin"/>
    <property type="match status" value="1"/>
</dbReference>
<dbReference type="InterPro" id="IPR013106">
    <property type="entry name" value="Ig_V-set"/>
</dbReference>
<name>A0A7J6CT59_9TELE</name>
<evidence type="ECO:0000256" key="5">
    <source>
        <dbReference type="ARBA" id="ARBA00022989"/>
    </source>
</evidence>
<dbReference type="InterPro" id="IPR003599">
    <property type="entry name" value="Ig_sub"/>
</dbReference>
<dbReference type="InterPro" id="IPR036179">
    <property type="entry name" value="Ig-like_dom_sf"/>
</dbReference>
<feature type="transmembrane region" description="Helical" evidence="11">
    <location>
        <begin position="145"/>
        <end position="165"/>
    </location>
</feature>
<dbReference type="Proteomes" id="UP000579812">
    <property type="component" value="Unassembled WGS sequence"/>
</dbReference>
<gene>
    <name evidence="14" type="ORF">G5714_009955</name>
</gene>
<proteinExistence type="predicted"/>
<dbReference type="EMBL" id="JAAMOB010000009">
    <property type="protein sequence ID" value="KAF4108882.1"/>
    <property type="molecule type" value="Genomic_DNA"/>
</dbReference>
<dbReference type="Gene3D" id="2.60.40.10">
    <property type="entry name" value="Immunoglobulins"/>
    <property type="match status" value="1"/>
</dbReference>
<organism evidence="14 15">
    <name type="scientific">Onychostoma macrolepis</name>
    <dbReference type="NCBI Taxonomy" id="369639"/>
    <lineage>
        <taxon>Eukaryota</taxon>
        <taxon>Metazoa</taxon>
        <taxon>Chordata</taxon>
        <taxon>Craniata</taxon>
        <taxon>Vertebrata</taxon>
        <taxon>Euteleostomi</taxon>
        <taxon>Actinopterygii</taxon>
        <taxon>Neopterygii</taxon>
        <taxon>Teleostei</taxon>
        <taxon>Ostariophysi</taxon>
        <taxon>Cypriniformes</taxon>
        <taxon>Cyprinidae</taxon>
        <taxon>Acrossocheilinae</taxon>
        <taxon>Onychostoma</taxon>
    </lineage>
</organism>
<evidence type="ECO:0000256" key="7">
    <source>
        <dbReference type="ARBA" id="ARBA00023157"/>
    </source>
</evidence>
<evidence type="ECO:0000256" key="1">
    <source>
        <dbReference type="ARBA" id="ARBA00004251"/>
    </source>
</evidence>